<dbReference type="GO" id="GO:0016706">
    <property type="term" value="F:2-oxoglutarate-dependent dioxygenase activity"/>
    <property type="evidence" value="ECO:0007669"/>
    <property type="project" value="UniProtKB-ARBA"/>
</dbReference>
<dbReference type="Proteomes" id="UP000321533">
    <property type="component" value="Chromosome"/>
</dbReference>
<dbReference type="OrthoDB" id="9814777at2"/>
<dbReference type="PANTHER" id="PTHR20883">
    <property type="entry name" value="PHYTANOYL-COA DIOXYGENASE DOMAIN CONTAINING 1"/>
    <property type="match status" value="1"/>
</dbReference>
<gene>
    <name evidence="2" type="ORF">FRZ67_15665</name>
</gene>
<organism evidence="2 3">
    <name type="scientific">Panacibacter ginsenosidivorans</name>
    <dbReference type="NCBI Taxonomy" id="1813871"/>
    <lineage>
        <taxon>Bacteria</taxon>
        <taxon>Pseudomonadati</taxon>
        <taxon>Bacteroidota</taxon>
        <taxon>Chitinophagia</taxon>
        <taxon>Chitinophagales</taxon>
        <taxon>Chitinophagaceae</taxon>
        <taxon>Panacibacter</taxon>
    </lineage>
</organism>
<dbReference type="SUPFAM" id="SSF51197">
    <property type="entry name" value="Clavaminate synthase-like"/>
    <property type="match status" value="1"/>
</dbReference>
<dbReference type="InterPro" id="IPR008775">
    <property type="entry name" value="Phytyl_CoA_dOase-like"/>
</dbReference>
<dbReference type="GO" id="GO:0005506">
    <property type="term" value="F:iron ion binding"/>
    <property type="evidence" value="ECO:0007669"/>
    <property type="project" value="UniProtKB-ARBA"/>
</dbReference>
<dbReference type="Pfam" id="PF05721">
    <property type="entry name" value="PhyH"/>
    <property type="match status" value="1"/>
</dbReference>
<protein>
    <submittedName>
        <fullName evidence="2">Phytanoyl-CoA dioxygenase family protein</fullName>
    </submittedName>
</protein>
<evidence type="ECO:0000256" key="1">
    <source>
        <dbReference type="ARBA" id="ARBA00001954"/>
    </source>
</evidence>
<keyword evidence="2" id="KW-0560">Oxidoreductase</keyword>
<dbReference type="RefSeq" id="WP_147190933.1">
    <property type="nucleotide sequence ID" value="NZ_CP042435.1"/>
</dbReference>
<keyword evidence="3" id="KW-1185">Reference proteome</keyword>
<dbReference type="EMBL" id="CP042435">
    <property type="protein sequence ID" value="QEC68673.1"/>
    <property type="molecule type" value="Genomic_DNA"/>
</dbReference>
<accession>A0A5B8VCE2</accession>
<proteinExistence type="predicted"/>
<dbReference type="AlphaFoldDB" id="A0A5B8VCE2"/>
<dbReference type="KEGG" id="pgin:FRZ67_15665"/>
<reference evidence="2 3" key="1">
    <citation type="journal article" date="2016" name="Int. J. Syst. Evol. Microbiol.">
        <title>Panacibacter ginsenosidivorans gen. nov., sp. nov., with ginsenoside converting activity isolated from soil of a ginseng field.</title>
        <authorList>
            <person name="Siddiqi M.Z."/>
            <person name="Muhammad Shafi S."/>
            <person name="Choi K.D."/>
            <person name="Im W.T."/>
        </authorList>
    </citation>
    <scope>NUCLEOTIDE SEQUENCE [LARGE SCALE GENOMIC DNA]</scope>
    <source>
        <strain evidence="2 3">Gsoil1550</strain>
    </source>
</reference>
<comment type="cofactor">
    <cofactor evidence="1">
        <name>Fe(2+)</name>
        <dbReference type="ChEBI" id="CHEBI:29033"/>
    </cofactor>
</comment>
<name>A0A5B8VCE2_9BACT</name>
<sequence>MLYKDLSTVHALVSNLFQQPKTKEEWEQYKLTDDQVNFFNENGYLPNIKMLDEKQIAVIKSEIEQLADVKHPGHHLFYEFHSNESADPSTILFHALGAWRITAGLHDVLWNPRFVVAASQLLGNAPVRFWHDQLFCKPPKKGGVVAWHQDYSYWTRTKPVAHLTCWCGLDDSTVENGCLQYVPGSQRWGLLDKPELAGDMMEIVNYLTREQRKEFNPVHVPTKAGEAIFHHSLTLHGSGENKSEQPRRAFVINVFKDGVVSDSDDVLLSGVPPVHKGSKMEGQFFPLLFKGIDG</sequence>
<dbReference type="Gene3D" id="2.60.120.620">
    <property type="entry name" value="q2cbj1_9rhob like domain"/>
    <property type="match status" value="1"/>
</dbReference>
<evidence type="ECO:0000313" key="3">
    <source>
        <dbReference type="Proteomes" id="UP000321533"/>
    </source>
</evidence>
<evidence type="ECO:0000313" key="2">
    <source>
        <dbReference type="EMBL" id="QEC68673.1"/>
    </source>
</evidence>
<dbReference type="PANTHER" id="PTHR20883:SF48">
    <property type="entry name" value="ECTOINE DIOXYGENASE"/>
    <property type="match status" value="1"/>
</dbReference>
<keyword evidence="2" id="KW-0223">Dioxygenase</keyword>